<accession>F0RY77</accession>
<organism evidence="3 4">
    <name type="scientific">Sphaerochaeta globosa (strain ATCC BAA-1886 / DSM 22777 / Buddy)</name>
    <name type="common">Spirochaeta sp. (strain Buddy)</name>
    <dbReference type="NCBI Taxonomy" id="158189"/>
    <lineage>
        <taxon>Bacteria</taxon>
        <taxon>Pseudomonadati</taxon>
        <taxon>Spirochaetota</taxon>
        <taxon>Spirochaetia</taxon>
        <taxon>Spirochaetales</taxon>
        <taxon>Sphaerochaetaceae</taxon>
        <taxon>Sphaerochaeta</taxon>
    </lineage>
</organism>
<evidence type="ECO:0000313" key="4">
    <source>
        <dbReference type="Proteomes" id="UP000008466"/>
    </source>
</evidence>
<keyword evidence="3" id="KW-0223">Dioxygenase</keyword>
<dbReference type="HOGENOM" id="CLU_046006_8_2_12"/>
<dbReference type="Proteomes" id="UP000008466">
    <property type="component" value="Chromosome"/>
</dbReference>
<dbReference type="PANTHER" id="PTHR43048:SF3">
    <property type="entry name" value="METHYLMALONYL-COA EPIMERASE, MITOCHONDRIAL"/>
    <property type="match status" value="1"/>
</dbReference>
<protein>
    <submittedName>
        <fullName evidence="3">Glyoxalase/bleomycin resistance protein/dioxygenase</fullName>
    </submittedName>
</protein>
<dbReference type="STRING" id="158189.SpiBuddy_0749"/>
<gene>
    <name evidence="3" type="ordered locus">SpiBuddy_0749</name>
</gene>
<dbReference type="InterPro" id="IPR029068">
    <property type="entry name" value="Glyas_Bleomycin-R_OHBP_Dase"/>
</dbReference>
<sequence>MPQLQDLVLGLQHIGIPTDDIQATIEFYQSLGFSVMHTNEHNHHKVAFLSLGNVVIETYENDQVAAKCGAIDHIALNVSDIKATHTVVRALGYQELEDGIQTLPFFSNGVSYFTIKGPNAEKVEFSQYL</sequence>
<dbReference type="GO" id="GO:0004493">
    <property type="term" value="F:methylmalonyl-CoA epimerase activity"/>
    <property type="evidence" value="ECO:0007669"/>
    <property type="project" value="TreeGrafter"/>
</dbReference>
<evidence type="ECO:0000259" key="2">
    <source>
        <dbReference type="PROSITE" id="PS51819"/>
    </source>
</evidence>
<dbReference type="SUPFAM" id="SSF54593">
    <property type="entry name" value="Glyoxalase/Bleomycin resistance protein/Dihydroxybiphenyl dioxygenase"/>
    <property type="match status" value="1"/>
</dbReference>
<dbReference type="PROSITE" id="PS51819">
    <property type="entry name" value="VOC"/>
    <property type="match status" value="1"/>
</dbReference>
<dbReference type="GO" id="GO:0046872">
    <property type="term" value="F:metal ion binding"/>
    <property type="evidence" value="ECO:0007669"/>
    <property type="project" value="UniProtKB-KW"/>
</dbReference>
<reference evidence="4" key="1">
    <citation type="submission" date="2011-02" db="EMBL/GenBank/DDBJ databases">
        <title>Complete sequence of Spirochaeta sp. Buddy.</title>
        <authorList>
            <person name="Lucas S."/>
            <person name="Copeland A."/>
            <person name="Lapidus A."/>
            <person name="Cheng J.-F."/>
            <person name="Goodwin L."/>
            <person name="Pitluck S."/>
            <person name="Zeytun A."/>
            <person name="Detter J.C."/>
            <person name="Han C."/>
            <person name="Tapia R."/>
            <person name="Land M."/>
            <person name="Hauser L."/>
            <person name="Kyrpides N."/>
            <person name="Ivanova N."/>
            <person name="Mikhailova N."/>
            <person name="Pagani I."/>
            <person name="Ritalahti K.M."/>
            <person name="Loeffler F.E."/>
            <person name="Woyke T."/>
        </authorList>
    </citation>
    <scope>NUCLEOTIDE SEQUENCE [LARGE SCALE GENOMIC DNA]</scope>
    <source>
        <strain evidence="4">ATCC BAA-1886 / DSM 22777 / Buddy</strain>
    </source>
</reference>
<keyword evidence="4" id="KW-1185">Reference proteome</keyword>
<evidence type="ECO:0000313" key="3">
    <source>
        <dbReference type="EMBL" id="ADY12576.1"/>
    </source>
</evidence>
<dbReference type="Gene3D" id="3.10.180.10">
    <property type="entry name" value="2,3-Dihydroxybiphenyl 1,2-Dioxygenase, domain 1"/>
    <property type="match status" value="1"/>
</dbReference>
<evidence type="ECO:0000256" key="1">
    <source>
        <dbReference type="ARBA" id="ARBA00022723"/>
    </source>
</evidence>
<dbReference type="PANTHER" id="PTHR43048">
    <property type="entry name" value="METHYLMALONYL-COA EPIMERASE"/>
    <property type="match status" value="1"/>
</dbReference>
<keyword evidence="1" id="KW-0479">Metal-binding</keyword>
<dbReference type="RefSeq" id="WP_013606429.1">
    <property type="nucleotide sequence ID" value="NC_015152.1"/>
</dbReference>
<dbReference type="eggNOG" id="COG0346">
    <property type="taxonomic scope" value="Bacteria"/>
</dbReference>
<dbReference type="AlphaFoldDB" id="F0RY77"/>
<dbReference type="OrthoDB" id="371072at2"/>
<dbReference type="Pfam" id="PF13669">
    <property type="entry name" value="Glyoxalase_4"/>
    <property type="match status" value="1"/>
</dbReference>
<dbReference type="GO" id="GO:0046491">
    <property type="term" value="P:L-methylmalonyl-CoA metabolic process"/>
    <property type="evidence" value="ECO:0007669"/>
    <property type="project" value="TreeGrafter"/>
</dbReference>
<dbReference type="InterPro" id="IPR037523">
    <property type="entry name" value="VOC_core"/>
</dbReference>
<keyword evidence="3" id="KW-0560">Oxidoreductase</keyword>
<proteinExistence type="predicted"/>
<name>F0RY77_SPHGB</name>
<dbReference type="KEGG" id="sbu:SpiBuddy_0749"/>
<dbReference type="InterPro" id="IPR051785">
    <property type="entry name" value="MMCE/EMCE_epimerase"/>
</dbReference>
<dbReference type="GO" id="GO:0051213">
    <property type="term" value="F:dioxygenase activity"/>
    <property type="evidence" value="ECO:0007669"/>
    <property type="project" value="UniProtKB-KW"/>
</dbReference>
<feature type="domain" description="VOC" evidence="2">
    <location>
        <begin position="10"/>
        <end position="128"/>
    </location>
</feature>
<dbReference type="EMBL" id="CP002541">
    <property type="protein sequence ID" value="ADY12576.1"/>
    <property type="molecule type" value="Genomic_DNA"/>
</dbReference>